<gene>
    <name evidence="7" type="ORF">RchiOBHm_Chr3g0460351</name>
</gene>
<comment type="caution">
    <text evidence="7">The sequence shown here is derived from an EMBL/GenBank/DDBJ whole genome shotgun (WGS) entry which is preliminary data.</text>
</comment>
<evidence type="ECO:0000256" key="4">
    <source>
        <dbReference type="ARBA" id="ARBA00023163"/>
    </source>
</evidence>
<reference evidence="7 8" key="1">
    <citation type="journal article" date="2018" name="Nat. Genet.">
        <title>The Rosa genome provides new insights in the design of modern roses.</title>
        <authorList>
            <person name="Bendahmane M."/>
        </authorList>
    </citation>
    <scope>NUCLEOTIDE SEQUENCE [LARGE SCALE GENOMIC DNA]</scope>
    <source>
        <strain evidence="8">cv. Old Blush</strain>
    </source>
</reference>
<dbReference type="SMART" id="SM00774">
    <property type="entry name" value="WRKY"/>
    <property type="match status" value="1"/>
</dbReference>
<keyword evidence="8" id="KW-1185">Reference proteome</keyword>
<dbReference type="PANTHER" id="PTHR31282">
    <property type="entry name" value="WRKY TRANSCRIPTION FACTOR 21-RELATED"/>
    <property type="match status" value="1"/>
</dbReference>
<organism evidence="7 8">
    <name type="scientific">Rosa chinensis</name>
    <name type="common">China rose</name>
    <dbReference type="NCBI Taxonomy" id="74649"/>
    <lineage>
        <taxon>Eukaryota</taxon>
        <taxon>Viridiplantae</taxon>
        <taxon>Streptophyta</taxon>
        <taxon>Embryophyta</taxon>
        <taxon>Tracheophyta</taxon>
        <taxon>Spermatophyta</taxon>
        <taxon>Magnoliopsida</taxon>
        <taxon>eudicotyledons</taxon>
        <taxon>Gunneridae</taxon>
        <taxon>Pentapetalae</taxon>
        <taxon>rosids</taxon>
        <taxon>fabids</taxon>
        <taxon>Rosales</taxon>
        <taxon>Rosaceae</taxon>
        <taxon>Rosoideae</taxon>
        <taxon>Rosoideae incertae sedis</taxon>
        <taxon>Rosa</taxon>
    </lineage>
</organism>
<dbReference type="Pfam" id="PF03106">
    <property type="entry name" value="WRKY"/>
    <property type="match status" value="1"/>
</dbReference>
<dbReference type="GO" id="GO:0043565">
    <property type="term" value="F:sequence-specific DNA binding"/>
    <property type="evidence" value="ECO:0007669"/>
    <property type="project" value="InterPro"/>
</dbReference>
<dbReference type="InterPro" id="IPR036576">
    <property type="entry name" value="WRKY_dom_sf"/>
</dbReference>
<dbReference type="InterPro" id="IPR044810">
    <property type="entry name" value="WRKY_plant"/>
</dbReference>
<evidence type="ECO:0000256" key="2">
    <source>
        <dbReference type="ARBA" id="ARBA00023015"/>
    </source>
</evidence>
<protein>
    <submittedName>
        <fullName evidence="7">Putative transcription factor WRKY family</fullName>
    </submittedName>
</protein>
<name>A0A2P6R8D5_ROSCH</name>
<proteinExistence type="predicted"/>
<dbReference type="OrthoDB" id="2021064at2759"/>
<dbReference type="AlphaFoldDB" id="A0A2P6R8D5"/>
<dbReference type="Gramene" id="PRQ42687">
    <property type="protein sequence ID" value="PRQ42687"/>
    <property type="gene ID" value="RchiOBHm_Chr3g0460351"/>
</dbReference>
<dbReference type="Gene3D" id="2.20.25.80">
    <property type="entry name" value="WRKY domain"/>
    <property type="match status" value="1"/>
</dbReference>
<feature type="domain" description="WRKY" evidence="6">
    <location>
        <begin position="124"/>
        <end position="187"/>
    </location>
</feature>
<keyword evidence="5" id="KW-0539">Nucleus</keyword>
<dbReference type="OMA" id="CDYLVPP"/>
<keyword evidence="4" id="KW-0804">Transcription</keyword>
<evidence type="ECO:0000313" key="7">
    <source>
        <dbReference type="EMBL" id="PRQ42687.1"/>
    </source>
</evidence>
<dbReference type="PROSITE" id="PS50811">
    <property type="entry name" value="WRKY"/>
    <property type="match status" value="1"/>
</dbReference>
<dbReference type="GO" id="GO:0005634">
    <property type="term" value="C:nucleus"/>
    <property type="evidence" value="ECO:0007669"/>
    <property type="project" value="UniProtKB-SubCell"/>
</dbReference>
<keyword evidence="3" id="KW-0238">DNA-binding</keyword>
<evidence type="ECO:0000256" key="1">
    <source>
        <dbReference type="ARBA" id="ARBA00004123"/>
    </source>
</evidence>
<dbReference type="SUPFAM" id="SSF118290">
    <property type="entry name" value="WRKY DNA-binding domain"/>
    <property type="match status" value="1"/>
</dbReference>
<comment type="subcellular location">
    <subcellularLocation>
        <location evidence="1">Nucleus</location>
    </subcellularLocation>
</comment>
<evidence type="ECO:0000256" key="5">
    <source>
        <dbReference type="ARBA" id="ARBA00023242"/>
    </source>
</evidence>
<accession>A0A2P6R8D5</accession>
<keyword evidence="2" id="KW-0805">Transcription regulation</keyword>
<evidence type="ECO:0000256" key="3">
    <source>
        <dbReference type="ARBA" id="ARBA00023125"/>
    </source>
</evidence>
<sequence>MESLECTWPASWNLQEKMKEELVRGHELANQLHLVVRNGDGETAKGLAAKIVCSFTNSLSLLGGNHDSKGKHIQANTSSNTVALPTLVDSSSWVALEAIKRTEMLINSRSSSKKRKTSHSWSRDAPDFIDDGHTWRKYGQKQILNASHPRSYFRCSHKYDQGCKATKQVQKVEDDPSLFRTTYFGNHTCKHSILKAPESILDNVSGGSPREESNSKFMITFENNNNFPYEQEHPFFSSYSSTEREIIKSNHVASSRSSSLSCDYLVPPDQVMVFESSEPIGRLPTMMELHSEDMITFENNNNFPYEHEHPFLSSYSSTEREIIKSNHVASSQSSSLSCDYLVPPDPVVVCESSETISRLPTMMELHSEDMIYY</sequence>
<dbReference type="InterPro" id="IPR003657">
    <property type="entry name" value="WRKY_dom"/>
</dbReference>
<evidence type="ECO:0000259" key="6">
    <source>
        <dbReference type="PROSITE" id="PS50811"/>
    </source>
</evidence>
<dbReference type="STRING" id="74649.A0A2P6R8D5"/>
<dbReference type="GO" id="GO:0003700">
    <property type="term" value="F:DNA-binding transcription factor activity"/>
    <property type="evidence" value="ECO:0007669"/>
    <property type="project" value="InterPro"/>
</dbReference>
<dbReference type="Proteomes" id="UP000238479">
    <property type="component" value="Chromosome 3"/>
</dbReference>
<dbReference type="EMBL" id="PDCK01000041">
    <property type="protein sequence ID" value="PRQ42687.1"/>
    <property type="molecule type" value="Genomic_DNA"/>
</dbReference>
<evidence type="ECO:0000313" key="8">
    <source>
        <dbReference type="Proteomes" id="UP000238479"/>
    </source>
</evidence>